<feature type="transmembrane region" description="Helical" evidence="1">
    <location>
        <begin position="7"/>
        <end position="27"/>
    </location>
</feature>
<evidence type="ECO:0008006" key="4">
    <source>
        <dbReference type="Google" id="ProtNLM"/>
    </source>
</evidence>
<name>A0A840HY49_9SPHN</name>
<keyword evidence="1" id="KW-1133">Transmembrane helix</keyword>
<keyword evidence="3" id="KW-1185">Reference proteome</keyword>
<evidence type="ECO:0000256" key="1">
    <source>
        <dbReference type="SAM" id="Phobius"/>
    </source>
</evidence>
<accession>A0A840HY49</accession>
<feature type="transmembrane region" description="Helical" evidence="1">
    <location>
        <begin position="115"/>
        <end position="131"/>
    </location>
</feature>
<keyword evidence="1" id="KW-0812">Transmembrane</keyword>
<dbReference type="Proteomes" id="UP000575068">
    <property type="component" value="Unassembled WGS sequence"/>
</dbReference>
<dbReference type="EMBL" id="JACHOV010000011">
    <property type="protein sequence ID" value="MBB4642489.1"/>
    <property type="molecule type" value="Genomic_DNA"/>
</dbReference>
<comment type="caution">
    <text evidence="2">The sequence shown here is derived from an EMBL/GenBank/DDBJ whole genome shotgun (WGS) entry which is preliminary data.</text>
</comment>
<dbReference type="Pfam" id="PF14325">
    <property type="entry name" value="DUF4383"/>
    <property type="match status" value="1"/>
</dbReference>
<organism evidence="2 3">
    <name type="scientific">Rhizorhapis suberifaciens</name>
    <name type="common">corky root of lettuce</name>
    <dbReference type="NCBI Taxonomy" id="13656"/>
    <lineage>
        <taxon>Bacteria</taxon>
        <taxon>Pseudomonadati</taxon>
        <taxon>Pseudomonadota</taxon>
        <taxon>Alphaproteobacteria</taxon>
        <taxon>Sphingomonadales</taxon>
        <taxon>Sphingomonadaceae</taxon>
        <taxon>Rhizorhapis</taxon>
    </lineage>
</organism>
<feature type="transmembrane region" description="Helical" evidence="1">
    <location>
        <begin position="77"/>
        <end position="95"/>
    </location>
</feature>
<feature type="transmembrane region" description="Helical" evidence="1">
    <location>
        <begin position="47"/>
        <end position="70"/>
    </location>
</feature>
<reference evidence="2 3" key="1">
    <citation type="submission" date="2020-08" db="EMBL/GenBank/DDBJ databases">
        <title>Genomic Encyclopedia of Type Strains, Phase IV (KMG-IV): sequencing the most valuable type-strain genomes for metagenomic binning, comparative biology and taxonomic classification.</title>
        <authorList>
            <person name="Goeker M."/>
        </authorList>
    </citation>
    <scope>NUCLEOTIDE SEQUENCE [LARGE SCALE GENOMIC DNA]</scope>
    <source>
        <strain evidence="2 3">DSM 7465</strain>
    </source>
</reference>
<keyword evidence="1" id="KW-0472">Membrane</keyword>
<evidence type="ECO:0000313" key="3">
    <source>
        <dbReference type="Proteomes" id="UP000575068"/>
    </source>
</evidence>
<gene>
    <name evidence="2" type="ORF">HNQ99_002820</name>
</gene>
<dbReference type="RefSeq" id="WP_221232701.1">
    <property type="nucleotide sequence ID" value="NZ_JACHOV010000011.1"/>
</dbReference>
<proteinExistence type="predicted"/>
<sequence length="145" mass="15600">MTLRVFARIFGAIFLIVGVAGFIPALAPTHSHPDVIMNASMGMLLGLFPVNILHNIVHLIFGLWALVASASFGASRFYFRSVAVIYALLAIMGLIDAGNLYTTFGLIPLYGNDVWLHGLIAAVSGYLGFIHREQGREATAGTPQL</sequence>
<evidence type="ECO:0000313" key="2">
    <source>
        <dbReference type="EMBL" id="MBB4642489.1"/>
    </source>
</evidence>
<dbReference type="AlphaFoldDB" id="A0A840HY49"/>
<protein>
    <recommendedName>
        <fullName evidence="4">DUF4383 domain-containing protein</fullName>
    </recommendedName>
</protein>